<proteinExistence type="predicted"/>
<reference evidence="4 5" key="1">
    <citation type="journal article" date="2007" name="Nature">
        <title>Evolution of genes and genomes on the Drosophila phylogeny.</title>
        <authorList>
            <consortium name="Drosophila 12 Genomes Consortium"/>
            <person name="Clark A.G."/>
            <person name="Eisen M.B."/>
            <person name="Smith D.R."/>
            <person name="Bergman C.M."/>
            <person name="Oliver B."/>
            <person name="Markow T.A."/>
            <person name="Kaufman T.C."/>
            <person name="Kellis M."/>
            <person name="Gelbart W."/>
            <person name="Iyer V.N."/>
            <person name="Pollard D.A."/>
            <person name="Sackton T.B."/>
            <person name="Larracuente A.M."/>
            <person name="Singh N.D."/>
            <person name="Abad J.P."/>
            <person name="Abt D.N."/>
            <person name="Adryan B."/>
            <person name="Aguade M."/>
            <person name="Akashi H."/>
            <person name="Anderson W.W."/>
            <person name="Aquadro C.F."/>
            <person name="Ardell D.H."/>
            <person name="Arguello R."/>
            <person name="Artieri C.G."/>
            <person name="Barbash D.A."/>
            <person name="Barker D."/>
            <person name="Barsanti P."/>
            <person name="Batterham P."/>
            <person name="Batzoglou S."/>
            <person name="Begun D."/>
            <person name="Bhutkar A."/>
            <person name="Blanco E."/>
            <person name="Bosak S.A."/>
            <person name="Bradley R.K."/>
            <person name="Brand A.D."/>
            <person name="Brent M.R."/>
            <person name="Brooks A.N."/>
            <person name="Brown R.H."/>
            <person name="Butlin R.K."/>
            <person name="Caggese C."/>
            <person name="Calvi B.R."/>
            <person name="Bernardo de Carvalho A."/>
            <person name="Caspi A."/>
            <person name="Castrezana S."/>
            <person name="Celniker S.E."/>
            <person name="Chang J.L."/>
            <person name="Chapple C."/>
            <person name="Chatterji S."/>
            <person name="Chinwalla A."/>
            <person name="Civetta A."/>
            <person name="Clifton S.W."/>
            <person name="Comeron J.M."/>
            <person name="Costello J.C."/>
            <person name="Coyne J.A."/>
            <person name="Daub J."/>
            <person name="David R.G."/>
            <person name="Delcher A.L."/>
            <person name="Delehaunty K."/>
            <person name="Do C.B."/>
            <person name="Ebling H."/>
            <person name="Edwards K."/>
            <person name="Eickbush T."/>
            <person name="Evans J.D."/>
            <person name="Filipski A."/>
            <person name="Findeiss S."/>
            <person name="Freyhult E."/>
            <person name="Fulton L."/>
            <person name="Fulton R."/>
            <person name="Garcia A.C."/>
            <person name="Gardiner A."/>
            <person name="Garfield D.A."/>
            <person name="Garvin B.E."/>
            <person name="Gibson G."/>
            <person name="Gilbert D."/>
            <person name="Gnerre S."/>
            <person name="Godfrey J."/>
            <person name="Good R."/>
            <person name="Gotea V."/>
            <person name="Gravely B."/>
            <person name="Greenberg A.J."/>
            <person name="Griffiths-Jones S."/>
            <person name="Gross S."/>
            <person name="Guigo R."/>
            <person name="Gustafson E.A."/>
            <person name="Haerty W."/>
            <person name="Hahn M.W."/>
            <person name="Halligan D.L."/>
            <person name="Halpern A.L."/>
            <person name="Halter G.M."/>
            <person name="Han M.V."/>
            <person name="Heger A."/>
            <person name="Hillier L."/>
            <person name="Hinrichs A.S."/>
            <person name="Holmes I."/>
            <person name="Hoskins R.A."/>
            <person name="Hubisz M.J."/>
            <person name="Hultmark D."/>
            <person name="Huntley M.A."/>
            <person name="Jaffe D.B."/>
            <person name="Jagadeeshan S."/>
            <person name="Jeck W.R."/>
            <person name="Johnson J."/>
            <person name="Jones C.D."/>
            <person name="Jordan W.C."/>
            <person name="Karpen G.H."/>
            <person name="Kataoka E."/>
            <person name="Keightley P.D."/>
            <person name="Kheradpour P."/>
            <person name="Kirkness E.F."/>
            <person name="Koerich L.B."/>
            <person name="Kristiansen K."/>
            <person name="Kudrna D."/>
            <person name="Kulathinal R.J."/>
            <person name="Kumar S."/>
            <person name="Kwok R."/>
            <person name="Lander E."/>
            <person name="Langley C.H."/>
            <person name="Lapoint R."/>
            <person name="Lazzaro B.P."/>
            <person name="Lee S.J."/>
            <person name="Levesque L."/>
            <person name="Li R."/>
            <person name="Lin C.F."/>
            <person name="Lin M.F."/>
            <person name="Lindblad-Toh K."/>
            <person name="Llopart A."/>
            <person name="Long M."/>
            <person name="Low L."/>
            <person name="Lozovsky E."/>
            <person name="Lu J."/>
            <person name="Luo M."/>
            <person name="Machado C.A."/>
            <person name="Makalowski W."/>
            <person name="Marzo M."/>
            <person name="Matsuda M."/>
            <person name="Matzkin L."/>
            <person name="McAllister B."/>
            <person name="McBride C.S."/>
            <person name="McKernan B."/>
            <person name="McKernan K."/>
            <person name="Mendez-Lago M."/>
            <person name="Minx P."/>
            <person name="Mollenhauer M.U."/>
            <person name="Montooth K."/>
            <person name="Mount S.M."/>
            <person name="Mu X."/>
            <person name="Myers E."/>
            <person name="Negre B."/>
            <person name="Newfeld S."/>
            <person name="Nielsen R."/>
            <person name="Noor M.A."/>
            <person name="O'Grady P."/>
            <person name="Pachter L."/>
            <person name="Papaceit M."/>
            <person name="Parisi M.J."/>
            <person name="Parisi M."/>
            <person name="Parts L."/>
            <person name="Pedersen J.S."/>
            <person name="Pesole G."/>
            <person name="Phillippy A.M."/>
            <person name="Ponting C.P."/>
            <person name="Pop M."/>
            <person name="Porcelli D."/>
            <person name="Powell J.R."/>
            <person name="Prohaska S."/>
            <person name="Pruitt K."/>
            <person name="Puig M."/>
            <person name="Quesneville H."/>
            <person name="Ram K.R."/>
            <person name="Rand D."/>
            <person name="Rasmussen M.D."/>
            <person name="Reed L.K."/>
            <person name="Reenan R."/>
            <person name="Reily A."/>
            <person name="Remington K.A."/>
            <person name="Rieger T.T."/>
            <person name="Ritchie M.G."/>
            <person name="Robin C."/>
            <person name="Rogers Y.H."/>
            <person name="Rohde C."/>
            <person name="Rozas J."/>
            <person name="Rubenfield M.J."/>
            <person name="Ruiz A."/>
            <person name="Russo S."/>
            <person name="Salzberg S.L."/>
            <person name="Sanchez-Gracia A."/>
            <person name="Saranga D.J."/>
            <person name="Sato H."/>
            <person name="Schaeffer S.W."/>
            <person name="Schatz M.C."/>
            <person name="Schlenke T."/>
            <person name="Schwartz R."/>
            <person name="Segarra C."/>
            <person name="Singh R.S."/>
            <person name="Sirot L."/>
            <person name="Sirota M."/>
            <person name="Sisneros N.B."/>
            <person name="Smith C.D."/>
            <person name="Smith T.F."/>
            <person name="Spieth J."/>
            <person name="Stage D.E."/>
            <person name="Stark A."/>
            <person name="Stephan W."/>
            <person name="Strausberg R.L."/>
            <person name="Strempel S."/>
            <person name="Sturgill D."/>
            <person name="Sutton G."/>
            <person name="Sutton G.G."/>
            <person name="Tao W."/>
            <person name="Teichmann S."/>
            <person name="Tobari Y.N."/>
            <person name="Tomimura Y."/>
            <person name="Tsolas J.M."/>
            <person name="Valente V.L."/>
            <person name="Venter E."/>
            <person name="Venter J.C."/>
            <person name="Vicario S."/>
            <person name="Vieira F.G."/>
            <person name="Vilella A.J."/>
            <person name="Villasante A."/>
            <person name="Walenz B."/>
            <person name="Wang J."/>
            <person name="Wasserman M."/>
            <person name="Watts T."/>
            <person name="Wilson D."/>
            <person name="Wilson R.K."/>
            <person name="Wing R.A."/>
            <person name="Wolfner M.F."/>
            <person name="Wong A."/>
            <person name="Wong G.K."/>
            <person name="Wu C.I."/>
            <person name="Wu G."/>
            <person name="Yamamoto D."/>
            <person name="Yang H.P."/>
            <person name="Yang S.P."/>
            <person name="Yorke J.A."/>
            <person name="Yoshida K."/>
            <person name="Zdobnov E."/>
            <person name="Zhang P."/>
            <person name="Zhang Y."/>
            <person name="Zimin A.V."/>
            <person name="Baldwin J."/>
            <person name="Abdouelleil A."/>
            <person name="Abdulkadir J."/>
            <person name="Abebe A."/>
            <person name="Abera B."/>
            <person name="Abreu J."/>
            <person name="Acer S.C."/>
            <person name="Aftuck L."/>
            <person name="Alexander A."/>
            <person name="An P."/>
            <person name="Anderson E."/>
            <person name="Anderson S."/>
            <person name="Arachi H."/>
            <person name="Azer M."/>
            <person name="Bachantsang P."/>
            <person name="Barry A."/>
            <person name="Bayul T."/>
            <person name="Berlin A."/>
            <person name="Bessette D."/>
            <person name="Bloom T."/>
            <person name="Blye J."/>
            <person name="Boguslavskiy L."/>
            <person name="Bonnet C."/>
            <person name="Boukhgalter B."/>
            <person name="Bourzgui I."/>
            <person name="Brown A."/>
            <person name="Cahill P."/>
            <person name="Channer S."/>
            <person name="Cheshatsang Y."/>
            <person name="Chuda L."/>
            <person name="Citroen M."/>
            <person name="Collymore A."/>
            <person name="Cooke P."/>
            <person name="Costello M."/>
            <person name="D'Aco K."/>
            <person name="Daza R."/>
            <person name="De Haan G."/>
            <person name="DeGray S."/>
            <person name="DeMaso C."/>
            <person name="Dhargay N."/>
            <person name="Dooley K."/>
            <person name="Dooley E."/>
            <person name="Doricent M."/>
            <person name="Dorje P."/>
            <person name="Dorjee K."/>
            <person name="Dupes A."/>
            <person name="Elong R."/>
            <person name="Falk J."/>
            <person name="Farina A."/>
            <person name="Faro S."/>
            <person name="Ferguson D."/>
            <person name="Fisher S."/>
            <person name="Foley C.D."/>
            <person name="Franke A."/>
            <person name="Friedrich D."/>
            <person name="Gadbois L."/>
            <person name="Gearin G."/>
            <person name="Gearin C.R."/>
            <person name="Giannoukos G."/>
            <person name="Goode T."/>
            <person name="Graham J."/>
            <person name="Grandbois E."/>
            <person name="Grewal S."/>
            <person name="Gyaltsen K."/>
            <person name="Hafez N."/>
            <person name="Hagos B."/>
            <person name="Hall J."/>
            <person name="Henson C."/>
            <person name="Hollinger A."/>
            <person name="Honan T."/>
            <person name="Huard M.D."/>
            <person name="Hughes L."/>
            <person name="Hurhula B."/>
            <person name="Husby M.E."/>
            <person name="Kamat A."/>
            <person name="Kanga B."/>
            <person name="Kashin S."/>
            <person name="Khazanovich D."/>
            <person name="Kisner P."/>
            <person name="Lance K."/>
            <person name="Lara M."/>
            <person name="Lee W."/>
            <person name="Lennon N."/>
            <person name="Letendre F."/>
            <person name="LeVine R."/>
            <person name="Lipovsky A."/>
            <person name="Liu X."/>
            <person name="Liu J."/>
            <person name="Liu S."/>
            <person name="Lokyitsang T."/>
            <person name="Lokyitsang Y."/>
            <person name="Lubonja R."/>
            <person name="Lui A."/>
            <person name="MacDonald P."/>
            <person name="Magnisalis V."/>
            <person name="Maru K."/>
            <person name="Matthews C."/>
            <person name="McCusker W."/>
            <person name="McDonough S."/>
            <person name="Mehta T."/>
            <person name="Meldrim J."/>
            <person name="Meneus L."/>
            <person name="Mihai O."/>
            <person name="Mihalev A."/>
            <person name="Mihova T."/>
            <person name="Mittelman R."/>
            <person name="Mlenga V."/>
            <person name="Montmayeur A."/>
            <person name="Mulrain L."/>
            <person name="Navidi A."/>
            <person name="Naylor J."/>
            <person name="Negash T."/>
            <person name="Nguyen T."/>
            <person name="Nguyen N."/>
            <person name="Nicol R."/>
            <person name="Norbu C."/>
            <person name="Norbu N."/>
            <person name="Novod N."/>
            <person name="O'Neill B."/>
            <person name="Osman S."/>
            <person name="Markiewicz E."/>
            <person name="Oyono O.L."/>
            <person name="Patti C."/>
            <person name="Phunkhang P."/>
            <person name="Pierre F."/>
            <person name="Priest M."/>
            <person name="Raghuraman S."/>
            <person name="Rege F."/>
            <person name="Reyes R."/>
            <person name="Rise C."/>
            <person name="Rogov P."/>
            <person name="Ross K."/>
            <person name="Ryan E."/>
            <person name="Settipalli S."/>
            <person name="Shea T."/>
            <person name="Sherpa N."/>
            <person name="Shi L."/>
            <person name="Shih D."/>
            <person name="Sparrow T."/>
            <person name="Spaulding J."/>
            <person name="Stalker J."/>
            <person name="Stange-Thomann N."/>
            <person name="Stavropoulos S."/>
            <person name="Stone C."/>
            <person name="Strader C."/>
            <person name="Tesfaye S."/>
            <person name="Thomson T."/>
            <person name="Thoulutsang Y."/>
            <person name="Thoulutsang D."/>
            <person name="Topham K."/>
            <person name="Topping I."/>
            <person name="Tsamla T."/>
            <person name="Vassiliev H."/>
            <person name="Vo A."/>
            <person name="Wangchuk T."/>
            <person name="Wangdi T."/>
            <person name="Weiand M."/>
            <person name="Wilkinson J."/>
            <person name="Wilson A."/>
            <person name="Yadav S."/>
            <person name="Young G."/>
            <person name="Yu Q."/>
            <person name="Zembek L."/>
            <person name="Zhong D."/>
            <person name="Zimmer A."/>
            <person name="Zwirko Z."/>
            <person name="Jaffe D.B."/>
            <person name="Alvarez P."/>
            <person name="Brockman W."/>
            <person name="Butler J."/>
            <person name="Chin C."/>
            <person name="Gnerre S."/>
            <person name="Grabherr M."/>
            <person name="Kleber M."/>
            <person name="Mauceli E."/>
            <person name="MacCallum I."/>
        </authorList>
    </citation>
    <scope>NUCLEOTIDE SEQUENCE [LARGE SCALE GENOMIC DNA]</scope>
    <source>
        <strain evidence="5">MSH-3 / Tucson 14011-0111.49</strain>
    </source>
</reference>
<evidence type="ECO:0000259" key="3">
    <source>
        <dbReference type="Pfam" id="PF16020"/>
    </source>
</evidence>
<feature type="compositionally biased region" description="Low complexity" evidence="1">
    <location>
        <begin position="276"/>
        <end position="289"/>
    </location>
</feature>
<keyword evidence="5" id="KW-1185">Reference proteome</keyword>
<sequence>MSRLLMAATAARLQSGMSGSGKLLFNATRYLSAGKKAPPPPPKAPPPKASKPSTAPKCKPVPPPKPKPGFFPSGGMHAVFSDLPKPEGDFMKEWSAKNSKYSMFMLSGLLALIGSIYLSYMTLELYAGVPEYPYTEEEKEDFENRGGAPPWREGGPASSATRMHYRPGKVAMRARLGQKRHGSLTIPPRNQPEITKIAAENPLREEERGRREEAAQCNEHSHSGNSTAQHNTASAQHQHSISTSIGGSNNKNTRASVAATFQQHFAQRTAHEDESQLQQQQQHQQQQQQALPQRG</sequence>
<protein>
    <submittedName>
        <fullName evidence="4">GL11781</fullName>
    </submittedName>
</protein>
<feature type="compositionally biased region" description="Polar residues" evidence="1">
    <location>
        <begin position="223"/>
        <end position="266"/>
    </location>
</feature>
<feature type="compositionally biased region" description="Pro residues" evidence="1">
    <location>
        <begin position="59"/>
        <end position="69"/>
    </location>
</feature>
<name>B4H6X6_DROPE</name>
<dbReference type="PANTHER" id="PTHR22133:SF2">
    <property type="entry name" value="AT01821P-RELATED"/>
    <property type="match status" value="1"/>
</dbReference>
<dbReference type="HOGENOM" id="CLU_944200_0_0_1"/>
<keyword evidence="2" id="KW-0812">Transmembrane</keyword>
<dbReference type="AlphaFoldDB" id="B4H6X6"/>
<evidence type="ECO:0000313" key="4">
    <source>
        <dbReference type="EMBL" id="EDW33612.1"/>
    </source>
</evidence>
<evidence type="ECO:0000313" key="5">
    <source>
        <dbReference type="Proteomes" id="UP000008744"/>
    </source>
</evidence>
<feature type="region of interest" description="Disordered" evidence="1">
    <location>
        <begin position="138"/>
        <end position="165"/>
    </location>
</feature>
<gene>
    <name evidence="4" type="primary">Dper\GL11781</name>
    <name evidence="4" type="ORF">Dper_GL11781</name>
</gene>
<evidence type="ECO:0000256" key="1">
    <source>
        <dbReference type="SAM" id="MobiDB-lite"/>
    </source>
</evidence>
<evidence type="ECO:0000256" key="2">
    <source>
        <dbReference type="SAM" id="Phobius"/>
    </source>
</evidence>
<dbReference type="EMBL" id="CH479216">
    <property type="protein sequence ID" value="EDW33612.1"/>
    <property type="molecule type" value="Genomic_DNA"/>
</dbReference>
<accession>B4H6X6</accession>
<feature type="domain" description="Deltamethrin resistance protein prag01" evidence="3">
    <location>
        <begin position="81"/>
        <end position="130"/>
    </location>
</feature>
<feature type="region of interest" description="Disordered" evidence="1">
    <location>
        <begin position="34"/>
        <end position="70"/>
    </location>
</feature>
<feature type="compositionally biased region" description="Pro residues" evidence="1">
    <location>
        <begin position="37"/>
        <end position="49"/>
    </location>
</feature>
<dbReference type="Proteomes" id="UP000008744">
    <property type="component" value="Unassembled WGS sequence"/>
</dbReference>
<dbReference type="Pfam" id="PF16020">
    <property type="entry name" value="Deltameth_res"/>
    <property type="match status" value="1"/>
</dbReference>
<dbReference type="STRING" id="7234.B4H6X6"/>
<dbReference type="OrthoDB" id="9981889at2759"/>
<organism evidence="5">
    <name type="scientific">Drosophila persimilis</name>
    <name type="common">Fruit fly</name>
    <dbReference type="NCBI Taxonomy" id="7234"/>
    <lineage>
        <taxon>Eukaryota</taxon>
        <taxon>Metazoa</taxon>
        <taxon>Ecdysozoa</taxon>
        <taxon>Arthropoda</taxon>
        <taxon>Hexapoda</taxon>
        <taxon>Insecta</taxon>
        <taxon>Pterygota</taxon>
        <taxon>Neoptera</taxon>
        <taxon>Endopterygota</taxon>
        <taxon>Diptera</taxon>
        <taxon>Brachycera</taxon>
        <taxon>Muscomorpha</taxon>
        <taxon>Ephydroidea</taxon>
        <taxon>Drosophilidae</taxon>
        <taxon>Drosophila</taxon>
        <taxon>Sophophora</taxon>
    </lineage>
</organism>
<feature type="transmembrane region" description="Helical" evidence="2">
    <location>
        <begin position="101"/>
        <end position="120"/>
    </location>
</feature>
<dbReference type="PANTHER" id="PTHR22133">
    <property type="entry name" value="AT01821P-RELATED"/>
    <property type="match status" value="1"/>
</dbReference>
<dbReference type="eggNOG" id="ENOG502QSSK">
    <property type="taxonomic scope" value="Eukaryota"/>
</dbReference>
<feature type="compositionally biased region" description="Basic and acidic residues" evidence="1">
    <location>
        <begin position="202"/>
        <end position="222"/>
    </location>
</feature>
<keyword evidence="2" id="KW-0472">Membrane</keyword>
<feature type="region of interest" description="Disordered" evidence="1">
    <location>
        <begin position="178"/>
        <end position="295"/>
    </location>
</feature>
<keyword evidence="2" id="KW-1133">Transmembrane helix</keyword>
<dbReference type="InterPro" id="IPR031973">
    <property type="entry name" value="Deltameth_res_prag01"/>
</dbReference>